<evidence type="ECO:0000313" key="1">
    <source>
        <dbReference type="EMBL" id="PUU72488.1"/>
    </source>
</evidence>
<protein>
    <submittedName>
        <fullName evidence="1">Uncharacterized protein</fullName>
    </submittedName>
</protein>
<sequence length="106" mass="11367">MAAQAYTVNPGSRTIQGPLAKEAVTLVHGVRKASETEFVTNLRFPVYGGKGFSKAEIVLVRGDQVGKMPSAEMVGEMISKFARWVVVVKWSSAADNIIRGGGMRIG</sequence>
<name>A0A2T6ZAH1_TUBBO</name>
<accession>A0A2T6ZAH1</accession>
<comment type="caution">
    <text evidence="1">The sequence shown here is derived from an EMBL/GenBank/DDBJ whole genome shotgun (WGS) entry which is preliminary data.</text>
</comment>
<dbReference type="EMBL" id="NESQ01000524">
    <property type="protein sequence ID" value="PUU72488.1"/>
    <property type="molecule type" value="Genomic_DNA"/>
</dbReference>
<organism evidence="1 2">
    <name type="scientific">Tuber borchii</name>
    <name type="common">White truffle</name>
    <dbReference type="NCBI Taxonomy" id="42251"/>
    <lineage>
        <taxon>Eukaryota</taxon>
        <taxon>Fungi</taxon>
        <taxon>Dikarya</taxon>
        <taxon>Ascomycota</taxon>
        <taxon>Pezizomycotina</taxon>
        <taxon>Pezizomycetes</taxon>
        <taxon>Pezizales</taxon>
        <taxon>Tuberaceae</taxon>
        <taxon>Tuber</taxon>
    </lineage>
</organism>
<proteinExistence type="predicted"/>
<dbReference type="AlphaFoldDB" id="A0A2T6ZAH1"/>
<keyword evidence="2" id="KW-1185">Reference proteome</keyword>
<reference evidence="1 2" key="1">
    <citation type="submission" date="2017-04" db="EMBL/GenBank/DDBJ databases">
        <title>Draft genome sequence of Tuber borchii Vittad., a whitish edible truffle.</title>
        <authorList>
            <consortium name="DOE Joint Genome Institute"/>
            <person name="Murat C."/>
            <person name="Kuo A."/>
            <person name="Barry K.W."/>
            <person name="Clum A."/>
            <person name="Dockter R.B."/>
            <person name="Fauchery L."/>
            <person name="Iotti M."/>
            <person name="Kohler A."/>
            <person name="Labutti K."/>
            <person name="Lindquist E.A."/>
            <person name="Lipzen A."/>
            <person name="Ohm R.A."/>
            <person name="Wang M."/>
            <person name="Grigoriev I.V."/>
            <person name="Zambonelli A."/>
            <person name="Martin F.M."/>
        </authorList>
    </citation>
    <scope>NUCLEOTIDE SEQUENCE [LARGE SCALE GENOMIC DNA]</scope>
    <source>
        <strain evidence="1 2">Tbo3840</strain>
    </source>
</reference>
<dbReference type="STRING" id="42251.A0A2T6ZAH1"/>
<dbReference type="OrthoDB" id="337870at2759"/>
<evidence type="ECO:0000313" key="2">
    <source>
        <dbReference type="Proteomes" id="UP000244722"/>
    </source>
</evidence>
<dbReference type="Proteomes" id="UP000244722">
    <property type="component" value="Unassembled WGS sequence"/>
</dbReference>
<gene>
    <name evidence="1" type="ORF">B9Z19DRAFT_1069727</name>
</gene>